<feature type="signal peptide" evidence="1">
    <location>
        <begin position="1"/>
        <end position="29"/>
    </location>
</feature>
<dbReference type="RefSeq" id="WP_034957735.1">
    <property type="nucleotide sequence ID" value="NZ_JMIW01000001.1"/>
</dbReference>
<dbReference type="EMBL" id="JMIW01000001">
    <property type="protein sequence ID" value="KEO91467.1"/>
    <property type="molecule type" value="Genomic_DNA"/>
</dbReference>
<dbReference type="STRING" id="1044.EH31_02025"/>
<dbReference type="Proteomes" id="UP000027647">
    <property type="component" value="Unassembled WGS sequence"/>
</dbReference>
<name>A0A074N0M3_ERYLO</name>
<keyword evidence="1" id="KW-0732">Signal</keyword>
<sequence>MITLLSRKRTSSLALAIALATGGAVVATAVYPTEAAAQRKKKKDENDGGGYSAEFREVYVPLDELLKSENPDLTGLKNKLENLAGFLNSSDEKLAGGQMIYNSGTQLQDQALQLRGMEFMIASGKLPPENLGRYNFIAYQIANQLGQLPKSRTYLQAAMDNNFTAEGVTASGLRVAMMESFFSGGEYSAGFDYLTQAIEAQKAQGQPVDETWYRRGLTVAYENELSPQVYEVAAMWLNDYPSSTNWRDTINIARNLNDFQPAEMLDLFRLSRSAGALIDPADYDYYVEVADARRLPSEVKTVIEEGKASGVVKENNLYLAEALDIANSRIAADRADLPALERDAKASGAGLRTIVAAGDAFLSYGQYAKAAGFYERALTMPGVETNEELTRLAIAQAGMGDYTAARTTLARVSGTRAPIAMLWMAFIDQEAAKSGAAPAVMPSAAPATASE</sequence>
<dbReference type="AlphaFoldDB" id="A0A074N0M3"/>
<feature type="chain" id="PRO_5001699528" description="Tetratricopeptide repeat protein" evidence="1">
    <location>
        <begin position="30"/>
        <end position="451"/>
    </location>
</feature>
<dbReference type="SUPFAM" id="SSF48452">
    <property type="entry name" value="TPR-like"/>
    <property type="match status" value="1"/>
</dbReference>
<reference evidence="2 3" key="1">
    <citation type="submission" date="2014-04" db="EMBL/GenBank/DDBJ databases">
        <title>A comprehensive comparison of genomes of Erythrobacter spp. strains.</title>
        <authorList>
            <person name="Zheng Q."/>
        </authorList>
    </citation>
    <scope>NUCLEOTIDE SEQUENCE [LARGE SCALE GENOMIC DNA]</scope>
    <source>
        <strain evidence="2 3">DSM 6997</strain>
    </source>
</reference>
<dbReference type="InterPro" id="IPR011990">
    <property type="entry name" value="TPR-like_helical_dom_sf"/>
</dbReference>
<keyword evidence="3" id="KW-1185">Reference proteome</keyword>
<evidence type="ECO:0000256" key="1">
    <source>
        <dbReference type="SAM" id="SignalP"/>
    </source>
</evidence>
<comment type="caution">
    <text evidence="2">The sequence shown here is derived from an EMBL/GenBank/DDBJ whole genome shotgun (WGS) entry which is preliminary data.</text>
</comment>
<protein>
    <recommendedName>
        <fullName evidence="4">Tetratricopeptide repeat protein</fullName>
    </recommendedName>
</protein>
<dbReference type="eggNOG" id="COG0457">
    <property type="taxonomic scope" value="Bacteria"/>
</dbReference>
<evidence type="ECO:0000313" key="3">
    <source>
        <dbReference type="Proteomes" id="UP000027647"/>
    </source>
</evidence>
<organism evidence="2 3">
    <name type="scientific">Erythrobacter longus</name>
    <dbReference type="NCBI Taxonomy" id="1044"/>
    <lineage>
        <taxon>Bacteria</taxon>
        <taxon>Pseudomonadati</taxon>
        <taxon>Pseudomonadota</taxon>
        <taxon>Alphaproteobacteria</taxon>
        <taxon>Sphingomonadales</taxon>
        <taxon>Erythrobacteraceae</taxon>
        <taxon>Erythrobacter/Porphyrobacter group</taxon>
        <taxon>Erythrobacter</taxon>
    </lineage>
</organism>
<gene>
    <name evidence="2" type="ORF">EH31_02025</name>
</gene>
<evidence type="ECO:0000313" key="2">
    <source>
        <dbReference type="EMBL" id="KEO91467.1"/>
    </source>
</evidence>
<dbReference type="OrthoDB" id="7325958at2"/>
<evidence type="ECO:0008006" key="4">
    <source>
        <dbReference type="Google" id="ProtNLM"/>
    </source>
</evidence>
<accession>A0A074N0M3</accession>
<proteinExistence type="predicted"/>